<gene>
    <name evidence="12" type="ORF">A2589_02765</name>
</gene>
<evidence type="ECO:0000259" key="11">
    <source>
        <dbReference type="SMART" id="SM00756"/>
    </source>
</evidence>
<sequence length="154" mass="17025">MNQIVPLPPKLQLTSNRLTLTIAALGLLGFLDASYLTAKHFLGGSVRCLLVEGCDVVTGSQYSTIGGVIPVALLGVLYYSLILTFIFLHRETGRDLWWWLLAGWSLLGLGFSGWLLYLQAAILGAYCFYCLVSAGISILIFLLVFSRFITRKKF</sequence>
<keyword evidence="5 10" id="KW-1133">Transmembrane helix</keyword>
<feature type="domain" description="Vitamin K epoxide reductase" evidence="11">
    <location>
        <begin position="15"/>
        <end position="148"/>
    </location>
</feature>
<keyword evidence="9" id="KW-0676">Redox-active center</keyword>
<dbReference type="PANTHER" id="PTHR34573:SF1">
    <property type="entry name" value="VITAMIN K EPOXIDE REDUCTASE DOMAIN-CONTAINING PROTEIN"/>
    <property type="match status" value="1"/>
</dbReference>
<dbReference type="STRING" id="1802439.A2589_02765"/>
<evidence type="ECO:0000256" key="8">
    <source>
        <dbReference type="ARBA" id="ARBA00023157"/>
    </source>
</evidence>
<dbReference type="GO" id="GO:0048038">
    <property type="term" value="F:quinone binding"/>
    <property type="evidence" value="ECO:0007669"/>
    <property type="project" value="UniProtKB-KW"/>
</dbReference>
<reference evidence="12 13" key="1">
    <citation type="journal article" date="2016" name="Nat. Commun.">
        <title>Thousands of microbial genomes shed light on interconnected biogeochemical processes in an aquifer system.</title>
        <authorList>
            <person name="Anantharaman K."/>
            <person name="Brown C.T."/>
            <person name="Hug L.A."/>
            <person name="Sharon I."/>
            <person name="Castelle C.J."/>
            <person name="Probst A.J."/>
            <person name="Thomas B.C."/>
            <person name="Singh A."/>
            <person name="Wilkins M.J."/>
            <person name="Karaoz U."/>
            <person name="Brodie E.L."/>
            <person name="Williams K.H."/>
            <person name="Hubbard S.S."/>
            <person name="Banfield J.F."/>
        </authorList>
    </citation>
    <scope>NUCLEOTIDE SEQUENCE [LARGE SCALE GENOMIC DNA]</scope>
</reference>
<accession>A0A1G2QHT7</accession>
<evidence type="ECO:0000313" key="12">
    <source>
        <dbReference type="EMBL" id="OHA59933.1"/>
    </source>
</evidence>
<comment type="caution">
    <text evidence="12">The sequence shown here is derived from an EMBL/GenBank/DDBJ whole genome shotgun (WGS) entry which is preliminary data.</text>
</comment>
<organism evidence="12 13">
    <name type="scientific">Candidatus Vogelbacteria bacterium RIFOXYD1_FULL_46_19</name>
    <dbReference type="NCBI Taxonomy" id="1802439"/>
    <lineage>
        <taxon>Bacteria</taxon>
        <taxon>Candidatus Vogeliibacteriota</taxon>
    </lineage>
</organism>
<dbReference type="PANTHER" id="PTHR34573">
    <property type="entry name" value="VKC DOMAIN-CONTAINING PROTEIN"/>
    <property type="match status" value="1"/>
</dbReference>
<proteinExistence type="inferred from homology"/>
<dbReference type="InterPro" id="IPR038354">
    <property type="entry name" value="VKOR_sf"/>
</dbReference>
<keyword evidence="4" id="KW-0874">Quinone</keyword>
<keyword evidence="3 10" id="KW-0812">Transmembrane</keyword>
<feature type="transmembrane region" description="Helical" evidence="10">
    <location>
        <begin position="62"/>
        <end position="89"/>
    </location>
</feature>
<dbReference type="Proteomes" id="UP000177838">
    <property type="component" value="Unassembled WGS sequence"/>
</dbReference>
<name>A0A1G2QHT7_9BACT</name>
<dbReference type="Pfam" id="PF07884">
    <property type="entry name" value="VKOR"/>
    <property type="match status" value="1"/>
</dbReference>
<evidence type="ECO:0000256" key="2">
    <source>
        <dbReference type="ARBA" id="ARBA00006214"/>
    </source>
</evidence>
<evidence type="ECO:0000256" key="7">
    <source>
        <dbReference type="ARBA" id="ARBA00023136"/>
    </source>
</evidence>
<keyword evidence="8" id="KW-1015">Disulfide bond</keyword>
<protein>
    <recommendedName>
        <fullName evidence="11">Vitamin K epoxide reductase domain-containing protein</fullName>
    </recommendedName>
</protein>
<evidence type="ECO:0000313" key="13">
    <source>
        <dbReference type="Proteomes" id="UP000177838"/>
    </source>
</evidence>
<evidence type="ECO:0000256" key="9">
    <source>
        <dbReference type="ARBA" id="ARBA00023284"/>
    </source>
</evidence>
<dbReference type="EMBL" id="MHTK01000004">
    <property type="protein sequence ID" value="OHA59933.1"/>
    <property type="molecule type" value="Genomic_DNA"/>
</dbReference>
<dbReference type="SMART" id="SM00756">
    <property type="entry name" value="VKc"/>
    <property type="match status" value="1"/>
</dbReference>
<dbReference type="InterPro" id="IPR044698">
    <property type="entry name" value="VKOR/LTO1"/>
</dbReference>
<dbReference type="AlphaFoldDB" id="A0A1G2QHT7"/>
<evidence type="ECO:0000256" key="6">
    <source>
        <dbReference type="ARBA" id="ARBA00023002"/>
    </source>
</evidence>
<dbReference type="CDD" id="cd12916">
    <property type="entry name" value="VKOR_1"/>
    <property type="match status" value="1"/>
</dbReference>
<keyword evidence="6" id="KW-0560">Oxidoreductase</keyword>
<evidence type="ECO:0000256" key="5">
    <source>
        <dbReference type="ARBA" id="ARBA00022989"/>
    </source>
</evidence>
<evidence type="ECO:0000256" key="1">
    <source>
        <dbReference type="ARBA" id="ARBA00004141"/>
    </source>
</evidence>
<feature type="transmembrane region" description="Helical" evidence="10">
    <location>
        <begin position="96"/>
        <end position="117"/>
    </location>
</feature>
<evidence type="ECO:0000256" key="3">
    <source>
        <dbReference type="ARBA" id="ARBA00022692"/>
    </source>
</evidence>
<comment type="subcellular location">
    <subcellularLocation>
        <location evidence="1">Membrane</location>
        <topology evidence="1">Multi-pass membrane protein</topology>
    </subcellularLocation>
</comment>
<dbReference type="GO" id="GO:0016491">
    <property type="term" value="F:oxidoreductase activity"/>
    <property type="evidence" value="ECO:0007669"/>
    <property type="project" value="UniProtKB-KW"/>
</dbReference>
<evidence type="ECO:0000256" key="10">
    <source>
        <dbReference type="SAM" id="Phobius"/>
    </source>
</evidence>
<comment type="similarity">
    <text evidence="2">Belongs to the VKOR family.</text>
</comment>
<dbReference type="Gene3D" id="1.20.1440.130">
    <property type="entry name" value="VKOR domain"/>
    <property type="match status" value="1"/>
</dbReference>
<evidence type="ECO:0000256" key="4">
    <source>
        <dbReference type="ARBA" id="ARBA00022719"/>
    </source>
</evidence>
<dbReference type="InterPro" id="IPR012932">
    <property type="entry name" value="VKOR"/>
</dbReference>
<feature type="transmembrane region" description="Helical" evidence="10">
    <location>
        <begin position="123"/>
        <end position="145"/>
    </location>
</feature>
<keyword evidence="7 10" id="KW-0472">Membrane</keyword>
<dbReference type="GO" id="GO:0016020">
    <property type="term" value="C:membrane"/>
    <property type="evidence" value="ECO:0007669"/>
    <property type="project" value="UniProtKB-SubCell"/>
</dbReference>